<dbReference type="InterPro" id="IPR043128">
    <property type="entry name" value="Rev_trsase/Diguanyl_cyclase"/>
</dbReference>
<evidence type="ECO:0000256" key="1">
    <source>
        <dbReference type="ARBA" id="ARBA00023268"/>
    </source>
</evidence>
<name>A0A164DJW4_9CRUS</name>
<dbReference type="GO" id="GO:0003824">
    <property type="term" value="F:catalytic activity"/>
    <property type="evidence" value="ECO:0007669"/>
    <property type="project" value="UniProtKB-KW"/>
</dbReference>
<sequence length="80" mass="8970">KPLTDMFKKGGSFVWEVPQEESFKTLKQALVKAATLAYPDFTKPFEIHPDACDYGLGAVLLQRVDNVERPLAYASRLLAK</sequence>
<evidence type="ECO:0000313" key="4">
    <source>
        <dbReference type="Proteomes" id="UP000076858"/>
    </source>
</evidence>
<accession>A0A164DJW4</accession>
<dbReference type="PANTHER" id="PTHR37984:SF5">
    <property type="entry name" value="PROTEIN NYNRIN-LIKE"/>
    <property type="match status" value="1"/>
</dbReference>
<keyword evidence="4" id="KW-1185">Reference proteome</keyword>
<dbReference type="PANTHER" id="PTHR37984">
    <property type="entry name" value="PROTEIN CBG26694"/>
    <property type="match status" value="1"/>
</dbReference>
<dbReference type="GO" id="GO:0071897">
    <property type="term" value="P:DNA biosynthetic process"/>
    <property type="evidence" value="ECO:0007669"/>
    <property type="project" value="UniProtKB-ARBA"/>
</dbReference>
<dbReference type="InterPro" id="IPR043502">
    <property type="entry name" value="DNA/RNA_pol_sf"/>
</dbReference>
<comment type="caution">
    <text evidence="3">The sequence shown here is derived from an EMBL/GenBank/DDBJ whole genome shotgun (WGS) entry which is preliminary data.</text>
</comment>
<dbReference type="AlphaFoldDB" id="A0A164DJW4"/>
<dbReference type="InterPro" id="IPR050951">
    <property type="entry name" value="Retrovirus_Pol_polyprotein"/>
</dbReference>
<dbReference type="Proteomes" id="UP000076858">
    <property type="component" value="Unassembled WGS sequence"/>
</dbReference>
<feature type="domain" description="Reverse transcriptase/retrotransposon-derived protein RNase H-like" evidence="2">
    <location>
        <begin position="15"/>
        <end position="79"/>
    </location>
</feature>
<dbReference type="SUPFAM" id="SSF56672">
    <property type="entry name" value="DNA/RNA polymerases"/>
    <property type="match status" value="1"/>
</dbReference>
<organism evidence="3 4">
    <name type="scientific">Daphnia magna</name>
    <dbReference type="NCBI Taxonomy" id="35525"/>
    <lineage>
        <taxon>Eukaryota</taxon>
        <taxon>Metazoa</taxon>
        <taxon>Ecdysozoa</taxon>
        <taxon>Arthropoda</taxon>
        <taxon>Crustacea</taxon>
        <taxon>Branchiopoda</taxon>
        <taxon>Diplostraca</taxon>
        <taxon>Cladocera</taxon>
        <taxon>Anomopoda</taxon>
        <taxon>Daphniidae</taxon>
        <taxon>Daphnia</taxon>
    </lineage>
</organism>
<proteinExistence type="predicted"/>
<reference evidence="3 4" key="1">
    <citation type="submission" date="2016-03" db="EMBL/GenBank/DDBJ databases">
        <title>EvidentialGene: Evidence-directed Construction of Genes on Genomes.</title>
        <authorList>
            <person name="Gilbert D.G."/>
            <person name="Choi J.-H."/>
            <person name="Mockaitis K."/>
            <person name="Colbourne J."/>
            <person name="Pfrender M."/>
        </authorList>
    </citation>
    <scope>NUCLEOTIDE SEQUENCE [LARGE SCALE GENOMIC DNA]</scope>
    <source>
        <strain evidence="3 4">Xinb3</strain>
        <tissue evidence="3">Complete organism</tissue>
    </source>
</reference>
<evidence type="ECO:0000313" key="3">
    <source>
        <dbReference type="EMBL" id="KZR95855.1"/>
    </source>
</evidence>
<keyword evidence="1" id="KW-0511">Multifunctional enzyme</keyword>
<dbReference type="STRING" id="35525.A0A164DJW4"/>
<evidence type="ECO:0000259" key="2">
    <source>
        <dbReference type="Pfam" id="PF17919"/>
    </source>
</evidence>
<protein>
    <recommendedName>
        <fullName evidence="2">Reverse transcriptase/retrotransposon-derived protein RNase H-like domain-containing protein</fullName>
    </recommendedName>
</protein>
<gene>
    <name evidence="3" type="ORF">APZ42_010139</name>
</gene>
<dbReference type="Gene3D" id="3.30.70.270">
    <property type="match status" value="1"/>
</dbReference>
<feature type="non-terminal residue" evidence="3">
    <location>
        <position position="1"/>
    </location>
</feature>
<dbReference type="EMBL" id="LRGB01026984">
    <property type="protein sequence ID" value="KZR95855.1"/>
    <property type="molecule type" value="Genomic_DNA"/>
</dbReference>
<dbReference type="Pfam" id="PF17919">
    <property type="entry name" value="RT_RNaseH_2"/>
    <property type="match status" value="1"/>
</dbReference>
<feature type="non-terminal residue" evidence="3">
    <location>
        <position position="80"/>
    </location>
</feature>
<dbReference type="InterPro" id="IPR041577">
    <property type="entry name" value="RT_RNaseH_2"/>
</dbReference>